<evidence type="ECO:0008006" key="3">
    <source>
        <dbReference type="Google" id="ProtNLM"/>
    </source>
</evidence>
<dbReference type="Proteomes" id="UP001281410">
    <property type="component" value="Unassembled WGS sequence"/>
</dbReference>
<protein>
    <recommendedName>
        <fullName evidence="3">Reverse transcriptase</fullName>
    </recommendedName>
</protein>
<reference evidence="1" key="1">
    <citation type="journal article" date="2023" name="Plant J.">
        <title>Genome sequences and population genomics provide insights into the demographic history, inbreeding, and mutation load of two 'living fossil' tree species of Dipteronia.</title>
        <authorList>
            <person name="Feng Y."/>
            <person name="Comes H.P."/>
            <person name="Chen J."/>
            <person name="Zhu S."/>
            <person name="Lu R."/>
            <person name="Zhang X."/>
            <person name="Li P."/>
            <person name="Qiu J."/>
            <person name="Olsen K.M."/>
            <person name="Qiu Y."/>
        </authorList>
    </citation>
    <scope>NUCLEOTIDE SEQUENCE</scope>
    <source>
        <strain evidence="1">NBL</strain>
    </source>
</reference>
<organism evidence="1 2">
    <name type="scientific">Dipteronia sinensis</name>
    <dbReference type="NCBI Taxonomy" id="43782"/>
    <lineage>
        <taxon>Eukaryota</taxon>
        <taxon>Viridiplantae</taxon>
        <taxon>Streptophyta</taxon>
        <taxon>Embryophyta</taxon>
        <taxon>Tracheophyta</taxon>
        <taxon>Spermatophyta</taxon>
        <taxon>Magnoliopsida</taxon>
        <taxon>eudicotyledons</taxon>
        <taxon>Gunneridae</taxon>
        <taxon>Pentapetalae</taxon>
        <taxon>rosids</taxon>
        <taxon>malvids</taxon>
        <taxon>Sapindales</taxon>
        <taxon>Sapindaceae</taxon>
        <taxon>Hippocastanoideae</taxon>
        <taxon>Acereae</taxon>
        <taxon>Dipteronia</taxon>
    </lineage>
</organism>
<name>A0AAE0AQI2_9ROSI</name>
<dbReference type="EMBL" id="JANJYJ010000003">
    <property type="protein sequence ID" value="KAK3222167.1"/>
    <property type="molecule type" value="Genomic_DNA"/>
</dbReference>
<accession>A0AAE0AQI2</accession>
<comment type="caution">
    <text evidence="1">The sequence shown here is derived from an EMBL/GenBank/DDBJ whole genome shotgun (WGS) entry which is preliminary data.</text>
</comment>
<keyword evidence="2" id="KW-1185">Reference proteome</keyword>
<sequence length="204" mass="23140">MALSNHLRMVLGEVISKTQSAFILGRLISDNAIVGFECMHALRTRKKGKKWALAIKLDMWKDYNRVEWAFLNGFIVLIRKVVKKGDVVGFKCSRGGPSITHLFFADDSMFVLRANSRDCLAIMRVLDCYMNASGQMVNYKKSSMCVSKRVCRRKAESLAGLIDVQLVEWHEHYLGLQSFVGRNKRQNFANLKESCLGWSQGVAV</sequence>
<gene>
    <name evidence="1" type="ORF">Dsin_009192</name>
</gene>
<evidence type="ECO:0000313" key="1">
    <source>
        <dbReference type="EMBL" id="KAK3222167.1"/>
    </source>
</evidence>
<proteinExistence type="predicted"/>
<dbReference type="AlphaFoldDB" id="A0AAE0AQI2"/>
<evidence type="ECO:0000313" key="2">
    <source>
        <dbReference type="Proteomes" id="UP001281410"/>
    </source>
</evidence>